<evidence type="ECO:0000259" key="12">
    <source>
        <dbReference type="Pfam" id="PF02875"/>
    </source>
</evidence>
<dbReference type="GO" id="GO:0004326">
    <property type="term" value="F:tetrahydrofolylpolyglutamate synthase activity"/>
    <property type="evidence" value="ECO:0007669"/>
    <property type="project" value="UniProtKB-EC"/>
</dbReference>
<dbReference type="SUPFAM" id="SSF53244">
    <property type="entry name" value="MurD-like peptide ligases, peptide-binding domain"/>
    <property type="match status" value="1"/>
</dbReference>
<keyword evidence="7 11" id="KW-0067">ATP-binding</keyword>
<dbReference type="FunFam" id="3.40.1190.10:FF:000011">
    <property type="entry name" value="Folylpolyglutamate synthase/dihydrofolate synthase"/>
    <property type="match status" value="1"/>
</dbReference>
<organism evidence="14 15">
    <name type="scientific">Lentibacillus cibarius</name>
    <dbReference type="NCBI Taxonomy" id="2583219"/>
    <lineage>
        <taxon>Bacteria</taxon>
        <taxon>Bacillati</taxon>
        <taxon>Bacillota</taxon>
        <taxon>Bacilli</taxon>
        <taxon>Bacillales</taxon>
        <taxon>Bacillaceae</taxon>
        <taxon>Lentibacillus</taxon>
    </lineage>
</organism>
<evidence type="ECO:0000256" key="1">
    <source>
        <dbReference type="ARBA" id="ARBA00001946"/>
    </source>
</evidence>
<comment type="catalytic activity">
    <reaction evidence="10">
        <text>(6S)-5,6,7,8-tetrahydrofolyl-(gamma-L-Glu)(n) + L-glutamate + ATP = (6S)-5,6,7,8-tetrahydrofolyl-(gamma-L-Glu)(n+1) + ADP + phosphate + H(+)</text>
        <dbReference type="Rhea" id="RHEA:10580"/>
        <dbReference type="Rhea" id="RHEA-COMP:14738"/>
        <dbReference type="Rhea" id="RHEA-COMP:14740"/>
        <dbReference type="ChEBI" id="CHEBI:15378"/>
        <dbReference type="ChEBI" id="CHEBI:29985"/>
        <dbReference type="ChEBI" id="CHEBI:30616"/>
        <dbReference type="ChEBI" id="CHEBI:43474"/>
        <dbReference type="ChEBI" id="CHEBI:141005"/>
        <dbReference type="ChEBI" id="CHEBI:456216"/>
        <dbReference type="EC" id="6.3.2.17"/>
    </reaction>
</comment>
<dbReference type="GO" id="GO:0008841">
    <property type="term" value="F:dihydrofolate synthase activity"/>
    <property type="evidence" value="ECO:0007669"/>
    <property type="project" value="TreeGrafter"/>
</dbReference>
<evidence type="ECO:0000256" key="11">
    <source>
        <dbReference type="PIRNR" id="PIRNR001563"/>
    </source>
</evidence>
<evidence type="ECO:0000313" key="14">
    <source>
        <dbReference type="EMBL" id="TRM12836.1"/>
    </source>
</evidence>
<sequence length="428" mass="48143">MFKHFHEVENFFQNRQQLGMKPGLSRIQKLLYLLGNPQEKVTSIHVAGTNGKGSTIQYLKHGLMANNFRVGVFQSPSMDGVTGHISINHTKVSEDTILTLMNQVYPFIQQLDGEQDAPTSFEIITALAFTFFQDHVDLALIEAGMGGREDTTNCFIPILSIITNVEKDHTAALGNTFTAIAYQKAGIIKKDRPVIVGEVGEEASRSIISEAITKDAPVFWSGQAFQSKMLHMTETHQTFEWQADDMQPMHVSIKPFGSHQIKNASLAMMALTLLGQNRFSLDWRNILHGLAATSIPGRFERIHEDPLIILDSAHNPAGIEALVDTLTTRFIDKNTHLLFAAFKDKDIEGMLPALEQHFKTVTLTTFEHPRAASTMQLQYYSRRPDVQLIDDWEQVISEMLTSQEDDCYVITGSLHFIADVRTYFTHHP</sequence>
<evidence type="ECO:0000256" key="8">
    <source>
        <dbReference type="ARBA" id="ARBA00022842"/>
    </source>
</evidence>
<dbReference type="EC" id="6.3.2.17" evidence="3"/>
<accession>A0A549YLT2</accession>
<dbReference type="GO" id="GO:0005737">
    <property type="term" value="C:cytoplasm"/>
    <property type="evidence" value="ECO:0007669"/>
    <property type="project" value="TreeGrafter"/>
</dbReference>
<evidence type="ECO:0000256" key="10">
    <source>
        <dbReference type="ARBA" id="ARBA00047493"/>
    </source>
</evidence>
<dbReference type="PANTHER" id="PTHR11136:SF0">
    <property type="entry name" value="DIHYDROFOLATE SYNTHETASE-RELATED"/>
    <property type="match status" value="1"/>
</dbReference>
<comment type="cofactor">
    <cofactor evidence="1">
        <name>Mg(2+)</name>
        <dbReference type="ChEBI" id="CHEBI:18420"/>
    </cofactor>
</comment>
<proteinExistence type="inferred from homology"/>
<dbReference type="AlphaFoldDB" id="A0A549YLT2"/>
<reference evidence="14 15" key="1">
    <citation type="submission" date="2019-07" db="EMBL/GenBank/DDBJ databases">
        <title>Genomic analysis of Lentibacillus sp. NKC851-2.</title>
        <authorList>
            <person name="Oh Y.J."/>
        </authorList>
    </citation>
    <scope>NUCLEOTIDE SEQUENCE [LARGE SCALE GENOMIC DNA]</scope>
    <source>
        <strain evidence="14 15">NKC851-2</strain>
    </source>
</reference>
<evidence type="ECO:0000256" key="7">
    <source>
        <dbReference type="ARBA" id="ARBA00022840"/>
    </source>
</evidence>
<dbReference type="PIRSF" id="PIRSF001563">
    <property type="entry name" value="Folylpolyglu_synth"/>
    <property type="match status" value="1"/>
</dbReference>
<dbReference type="InterPro" id="IPR004101">
    <property type="entry name" value="Mur_ligase_C"/>
</dbReference>
<dbReference type="Pfam" id="PF02875">
    <property type="entry name" value="Mur_ligase_C"/>
    <property type="match status" value="1"/>
</dbReference>
<evidence type="ECO:0000256" key="6">
    <source>
        <dbReference type="ARBA" id="ARBA00022741"/>
    </source>
</evidence>
<evidence type="ECO:0000256" key="3">
    <source>
        <dbReference type="ARBA" id="ARBA00013025"/>
    </source>
</evidence>
<keyword evidence="15" id="KW-1185">Reference proteome</keyword>
<gene>
    <name evidence="14" type="ORF">FH966_14620</name>
</gene>
<keyword evidence="5" id="KW-0479">Metal-binding</keyword>
<comment type="caution">
    <text evidence="14">The sequence shown here is derived from an EMBL/GenBank/DDBJ whole genome shotgun (WGS) entry which is preliminary data.</text>
</comment>
<dbReference type="SUPFAM" id="SSF53623">
    <property type="entry name" value="MurD-like peptide ligases, catalytic domain"/>
    <property type="match status" value="1"/>
</dbReference>
<evidence type="ECO:0000256" key="4">
    <source>
        <dbReference type="ARBA" id="ARBA00022598"/>
    </source>
</evidence>
<dbReference type="NCBIfam" id="TIGR01499">
    <property type="entry name" value="folC"/>
    <property type="match status" value="1"/>
</dbReference>
<dbReference type="GO" id="GO:0046872">
    <property type="term" value="F:metal ion binding"/>
    <property type="evidence" value="ECO:0007669"/>
    <property type="project" value="UniProtKB-KW"/>
</dbReference>
<protein>
    <recommendedName>
        <fullName evidence="3">tetrahydrofolate synthase</fullName>
        <ecNumber evidence="3">6.3.2.17</ecNumber>
    </recommendedName>
    <alternativeName>
        <fullName evidence="9">Tetrahydrofolylpolyglutamate synthase</fullName>
    </alternativeName>
</protein>
<dbReference type="Proteomes" id="UP000319280">
    <property type="component" value="Unassembled WGS sequence"/>
</dbReference>
<dbReference type="GO" id="GO:0005524">
    <property type="term" value="F:ATP binding"/>
    <property type="evidence" value="ECO:0007669"/>
    <property type="project" value="UniProtKB-KW"/>
</dbReference>
<evidence type="ECO:0000313" key="15">
    <source>
        <dbReference type="Proteomes" id="UP000319280"/>
    </source>
</evidence>
<keyword evidence="8" id="KW-0460">Magnesium</keyword>
<keyword evidence="4 11" id="KW-0436">Ligase</keyword>
<keyword evidence="6 11" id="KW-0547">Nucleotide-binding</keyword>
<feature type="domain" description="Mur ligase C-terminal" evidence="12">
    <location>
        <begin position="297"/>
        <end position="413"/>
    </location>
</feature>
<dbReference type="InterPro" id="IPR001645">
    <property type="entry name" value="Folylpolyglutamate_synth"/>
</dbReference>
<feature type="domain" description="Mur ligase central" evidence="13">
    <location>
        <begin position="46"/>
        <end position="270"/>
    </location>
</feature>
<dbReference type="EMBL" id="VJMZ01000001">
    <property type="protein sequence ID" value="TRM12836.1"/>
    <property type="molecule type" value="Genomic_DNA"/>
</dbReference>
<evidence type="ECO:0000256" key="9">
    <source>
        <dbReference type="ARBA" id="ARBA00030592"/>
    </source>
</evidence>
<evidence type="ECO:0000256" key="5">
    <source>
        <dbReference type="ARBA" id="ARBA00022723"/>
    </source>
</evidence>
<dbReference type="PANTHER" id="PTHR11136">
    <property type="entry name" value="FOLYLPOLYGLUTAMATE SYNTHASE-RELATED"/>
    <property type="match status" value="1"/>
</dbReference>
<evidence type="ECO:0000256" key="2">
    <source>
        <dbReference type="ARBA" id="ARBA00008276"/>
    </source>
</evidence>
<dbReference type="Gene3D" id="3.90.190.20">
    <property type="entry name" value="Mur ligase, C-terminal domain"/>
    <property type="match status" value="1"/>
</dbReference>
<name>A0A549YLT2_9BACI</name>
<dbReference type="Pfam" id="PF08245">
    <property type="entry name" value="Mur_ligase_M"/>
    <property type="match status" value="1"/>
</dbReference>
<comment type="similarity">
    <text evidence="2 11">Belongs to the folylpolyglutamate synthase family.</text>
</comment>
<dbReference type="Gene3D" id="3.40.1190.10">
    <property type="entry name" value="Mur-like, catalytic domain"/>
    <property type="match status" value="1"/>
</dbReference>
<dbReference type="RefSeq" id="WP_142791753.1">
    <property type="nucleotide sequence ID" value="NZ_VJMZ01000001.1"/>
</dbReference>
<dbReference type="InterPro" id="IPR036615">
    <property type="entry name" value="Mur_ligase_C_dom_sf"/>
</dbReference>
<dbReference type="InterPro" id="IPR013221">
    <property type="entry name" value="Mur_ligase_cen"/>
</dbReference>
<dbReference type="InterPro" id="IPR036565">
    <property type="entry name" value="Mur-like_cat_sf"/>
</dbReference>
<evidence type="ECO:0000259" key="13">
    <source>
        <dbReference type="Pfam" id="PF08245"/>
    </source>
</evidence>